<reference evidence="1 2" key="1">
    <citation type="submission" date="2016-10" db="EMBL/GenBank/DDBJ databases">
        <title>Comparative genomics of Bacillus thuringiensis reveals a path to pathogens against multiple invertebrate hosts.</title>
        <authorList>
            <person name="Zheng J."/>
            <person name="Gao Q."/>
            <person name="Liu H."/>
            <person name="Peng D."/>
            <person name="Ruan L."/>
            <person name="Sun M."/>
        </authorList>
    </citation>
    <scope>NUCLEOTIDE SEQUENCE [LARGE SCALE GENOMIC DNA]</scope>
    <source>
        <strain evidence="1">BGSC 4CE1</strain>
    </source>
</reference>
<protein>
    <submittedName>
        <fullName evidence="1">Uncharacterized protein</fullName>
    </submittedName>
</protein>
<comment type="caution">
    <text evidence="1">The sequence shown here is derived from an EMBL/GenBank/DDBJ whole genome shotgun (WGS) entry which is preliminary data.</text>
</comment>
<evidence type="ECO:0000313" key="1">
    <source>
        <dbReference type="EMBL" id="OTY79162.1"/>
    </source>
</evidence>
<sequence>MHHTKLFDHGILINRGSTDRSVEICRLFAPHWEIRD</sequence>
<organism evidence="1 2">
    <name type="scientific">Bacillus thuringiensis serovar vazensis</name>
    <dbReference type="NCBI Taxonomy" id="180867"/>
    <lineage>
        <taxon>Bacteria</taxon>
        <taxon>Bacillati</taxon>
        <taxon>Bacillota</taxon>
        <taxon>Bacilli</taxon>
        <taxon>Bacillales</taxon>
        <taxon>Bacillaceae</taxon>
        <taxon>Bacillus</taxon>
        <taxon>Bacillus cereus group</taxon>
    </lineage>
</organism>
<evidence type="ECO:0000313" key="2">
    <source>
        <dbReference type="Proteomes" id="UP000194911"/>
    </source>
</evidence>
<dbReference type="AlphaFoldDB" id="A0A243D155"/>
<proteinExistence type="predicted"/>
<dbReference type="EMBL" id="NFDQ01000019">
    <property type="protein sequence ID" value="OTY79162.1"/>
    <property type="molecule type" value="Genomic_DNA"/>
</dbReference>
<accession>A0A243D155</accession>
<dbReference type="Proteomes" id="UP000194911">
    <property type="component" value="Unassembled WGS sequence"/>
</dbReference>
<gene>
    <name evidence="1" type="ORF">BK749_06730</name>
</gene>
<name>A0A243D155_BACTU</name>